<comment type="caution">
    <text evidence="2">The sequence shown here is derived from an EMBL/GenBank/DDBJ whole genome shotgun (WGS) entry which is preliminary data.</text>
</comment>
<evidence type="ECO:0000313" key="2">
    <source>
        <dbReference type="EMBL" id="KAL5110191.1"/>
    </source>
</evidence>
<organism evidence="2 3">
    <name type="scientific">Taenia crassiceps</name>
    <dbReference type="NCBI Taxonomy" id="6207"/>
    <lineage>
        <taxon>Eukaryota</taxon>
        <taxon>Metazoa</taxon>
        <taxon>Spiralia</taxon>
        <taxon>Lophotrochozoa</taxon>
        <taxon>Platyhelminthes</taxon>
        <taxon>Cestoda</taxon>
        <taxon>Eucestoda</taxon>
        <taxon>Cyclophyllidea</taxon>
        <taxon>Taeniidae</taxon>
        <taxon>Taenia</taxon>
    </lineage>
</organism>
<keyword evidence="1" id="KW-1133">Transmembrane helix</keyword>
<evidence type="ECO:0000313" key="3">
    <source>
        <dbReference type="Proteomes" id="UP001651158"/>
    </source>
</evidence>
<evidence type="ECO:0000256" key="1">
    <source>
        <dbReference type="SAM" id="Phobius"/>
    </source>
</evidence>
<keyword evidence="1" id="KW-0812">Transmembrane</keyword>
<feature type="transmembrane region" description="Helical" evidence="1">
    <location>
        <begin position="6"/>
        <end position="27"/>
    </location>
</feature>
<name>A0ABR4QK94_9CEST</name>
<accession>A0ABR4QK94</accession>
<keyword evidence="1" id="KW-0472">Membrane</keyword>
<protein>
    <submittedName>
        <fullName evidence="2">Uncharacterized protein</fullName>
    </submittedName>
</protein>
<dbReference type="EMBL" id="JAKROA010000002">
    <property type="protein sequence ID" value="KAL5110191.1"/>
    <property type="molecule type" value="Genomic_DNA"/>
</dbReference>
<reference evidence="2 3" key="1">
    <citation type="journal article" date="2022" name="Front. Cell. Infect. Microbiol.">
        <title>The Genomes of Two Strains of Taenia crassiceps the Animal Model for the Study of Human Cysticercosis.</title>
        <authorList>
            <person name="Bobes R.J."/>
            <person name="Estrada K."/>
            <person name="Rios-Valencia D.G."/>
            <person name="Calderon-Gallegos A."/>
            <person name="de la Torre P."/>
            <person name="Carrero J.C."/>
            <person name="Sanchez-Flores A."/>
            <person name="Laclette J.P."/>
        </authorList>
    </citation>
    <scope>NUCLEOTIDE SEQUENCE [LARGE SCALE GENOMIC DNA]</scope>
    <source>
        <strain evidence="2">WFUcys</strain>
    </source>
</reference>
<keyword evidence="3" id="KW-1185">Reference proteome</keyword>
<proteinExistence type="predicted"/>
<gene>
    <name evidence="2" type="ORF">TcWFU_004052</name>
</gene>
<sequence length="134" mass="15177">MLGCIHSGLPLLHLLYTHLIFVGRALLGRHRFTKIDSTTPMKSLRHPTSVQQPTFYHQVANDRQQIPTAPLSSIHMDPHLPFLLFHLPLIKHRNLTHMQSLNCLVCESGNPFPLHNTLLPPATRQTSPTTSKLE</sequence>
<dbReference type="Proteomes" id="UP001651158">
    <property type="component" value="Unassembled WGS sequence"/>
</dbReference>